<keyword evidence="7" id="KW-0472">Membrane</keyword>
<evidence type="ECO:0000256" key="3">
    <source>
        <dbReference type="ARBA" id="ARBA00022525"/>
    </source>
</evidence>
<evidence type="ECO:0000256" key="5">
    <source>
        <dbReference type="ARBA" id="ARBA00023088"/>
    </source>
</evidence>
<dbReference type="InterPro" id="IPR019931">
    <property type="entry name" value="LPXTG_anchor"/>
</dbReference>
<reference evidence="9 10" key="1">
    <citation type="submission" date="2018-11" db="EMBL/GenBank/DDBJ databases">
        <title>Genomic profiling of Staphylococcus species from a Poultry farm system in KwaZulu-Natal, South Africa.</title>
        <authorList>
            <person name="Amoako D.G."/>
            <person name="Somboro A.M."/>
            <person name="Abia A.L.K."/>
            <person name="Bester L.A."/>
            <person name="Essack S.Y."/>
        </authorList>
    </citation>
    <scope>NUCLEOTIDE SEQUENCE [LARGE SCALE GENOMIC DNA]</scope>
    <source>
        <strain evidence="9 10">SA11</strain>
    </source>
</reference>
<protein>
    <submittedName>
        <fullName evidence="9">LPXTG cell wall anchor domain-containing protein</fullName>
    </submittedName>
</protein>
<keyword evidence="2" id="KW-0134">Cell wall</keyword>
<gene>
    <name evidence="9" type="ORF">EIG99_12405</name>
</gene>
<keyword evidence="3" id="KW-0964">Secreted</keyword>
<feature type="transmembrane region" description="Helical" evidence="7">
    <location>
        <begin position="20"/>
        <end position="37"/>
    </location>
</feature>
<dbReference type="Proteomes" id="UP000293854">
    <property type="component" value="Unassembled WGS sequence"/>
</dbReference>
<dbReference type="AlphaFoldDB" id="A0A4Q7CR36"/>
<keyword evidence="4" id="KW-0732">Signal</keyword>
<dbReference type="PROSITE" id="PS50847">
    <property type="entry name" value="GRAM_POS_ANCHORING"/>
    <property type="match status" value="1"/>
</dbReference>
<dbReference type="Pfam" id="PF00746">
    <property type="entry name" value="Gram_pos_anchor"/>
    <property type="match status" value="1"/>
</dbReference>
<dbReference type="RefSeq" id="WP_130135801.1">
    <property type="nucleotide sequence ID" value="NZ_RQTE01000334.1"/>
</dbReference>
<evidence type="ECO:0000256" key="6">
    <source>
        <dbReference type="SAM" id="MobiDB-lite"/>
    </source>
</evidence>
<comment type="subcellular location">
    <subcellularLocation>
        <location evidence="1">Secreted</location>
        <location evidence="1">Cell wall</location>
        <topology evidence="1">Peptidoglycan-anchor</topology>
    </subcellularLocation>
</comment>
<evidence type="ECO:0000259" key="8">
    <source>
        <dbReference type="PROSITE" id="PS50847"/>
    </source>
</evidence>
<keyword evidence="7" id="KW-1133">Transmembrane helix</keyword>
<keyword evidence="5" id="KW-0572">Peptidoglycan-anchor</keyword>
<proteinExistence type="predicted"/>
<name>A0A4Q7CR36_9STAP</name>
<dbReference type="EMBL" id="RQTE01000334">
    <property type="protein sequence ID" value="RZI00130.1"/>
    <property type="molecule type" value="Genomic_DNA"/>
</dbReference>
<accession>A0A4Q7CR36</accession>
<evidence type="ECO:0000313" key="10">
    <source>
        <dbReference type="Proteomes" id="UP000293854"/>
    </source>
</evidence>
<organism evidence="9 10">
    <name type="scientific">Staphylococcus condimenti</name>
    <dbReference type="NCBI Taxonomy" id="70255"/>
    <lineage>
        <taxon>Bacteria</taxon>
        <taxon>Bacillati</taxon>
        <taxon>Bacillota</taxon>
        <taxon>Bacilli</taxon>
        <taxon>Bacillales</taxon>
        <taxon>Staphylococcaceae</taxon>
        <taxon>Staphylococcus</taxon>
    </lineage>
</organism>
<feature type="non-terminal residue" evidence="9">
    <location>
        <position position="1"/>
    </location>
</feature>
<keyword evidence="7" id="KW-0812">Transmembrane</keyword>
<evidence type="ECO:0000256" key="7">
    <source>
        <dbReference type="SAM" id="Phobius"/>
    </source>
</evidence>
<feature type="region of interest" description="Disordered" evidence="6">
    <location>
        <begin position="1"/>
        <end position="21"/>
    </location>
</feature>
<feature type="domain" description="Gram-positive cocci surface proteins LPxTG" evidence="8">
    <location>
        <begin position="10"/>
        <end position="46"/>
    </location>
</feature>
<comment type="caution">
    <text evidence="9">The sequence shown here is derived from an EMBL/GenBank/DDBJ whole genome shotgun (WGS) entry which is preliminary data.</text>
</comment>
<dbReference type="NCBIfam" id="TIGR01167">
    <property type="entry name" value="LPXTG_anchor"/>
    <property type="match status" value="1"/>
</dbReference>
<evidence type="ECO:0000313" key="9">
    <source>
        <dbReference type="EMBL" id="RZI00130.1"/>
    </source>
</evidence>
<evidence type="ECO:0000256" key="1">
    <source>
        <dbReference type="ARBA" id="ARBA00004168"/>
    </source>
</evidence>
<evidence type="ECO:0000256" key="4">
    <source>
        <dbReference type="ARBA" id="ARBA00022729"/>
    </source>
</evidence>
<evidence type="ECO:0000256" key="2">
    <source>
        <dbReference type="ARBA" id="ARBA00022512"/>
    </source>
</evidence>
<sequence length="46" mass="5037">NEKGNKEEALPETGSNDTNGTLFGSLIAGLGALFLFGRKRRKEDRK</sequence>